<evidence type="ECO:0000313" key="3">
    <source>
        <dbReference type="Proteomes" id="UP000385207"/>
    </source>
</evidence>
<feature type="compositionally biased region" description="Acidic residues" evidence="1">
    <location>
        <begin position="58"/>
        <end position="77"/>
    </location>
</feature>
<dbReference type="AlphaFoldDB" id="A0A5E7HY82"/>
<proteinExistence type="predicted"/>
<evidence type="ECO:0000313" key="2">
    <source>
        <dbReference type="EMBL" id="VVO68312.1"/>
    </source>
</evidence>
<gene>
    <name evidence="2" type="ORF">PS862_01195</name>
</gene>
<organism evidence="2 3">
    <name type="scientific">Pseudomonas fluorescens</name>
    <dbReference type="NCBI Taxonomy" id="294"/>
    <lineage>
        <taxon>Bacteria</taxon>
        <taxon>Pseudomonadati</taxon>
        <taxon>Pseudomonadota</taxon>
        <taxon>Gammaproteobacteria</taxon>
        <taxon>Pseudomonadales</taxon>
        <taxon>Pseudomonadaceae</taxon>
        <taxon>Pseudomonas</taxon>
    </lineage>
</organism>
<sequence length="77" mass="8697">MQRLSLVMTSCLNNSLLPAVTPAPVMTMIPMGTRPAHRPAPHQEHPSQEWEQEREPVPDLEVEADLEVEVEVEVEDQ</sequence>
<feature type="compositionally biased region" description="Basic and acidic residues" evidence="1">
    <location>
        <begin position="41"/>
        <end position="57"/>
    </location>
</feature>
<accession>A0A5E7HY82</accession>
<name>A0A5E7HY82_PSEFL</name>
<evidence type="ECO:0000256" key="1">
    <source>
        <dbReference type="SAM" id="MobiDB-lite"/>
    </source>
</evidence>
<reference evidence="2 3" key="1">
    <citation type="submission" date="2019-09" db="EMBL/GenBank/DDBJ databases">
        <authorList>
            <person name="Chandra G."/>
            <person name="Truman W A."/>
        </authorList>
    </citation>
    <scope>NUCLEOTIDE SEQUENCE [LARGE SCALE GENOMIC DNA]</scope>
    <source>
        <strain evidence="2">PS862</strain>
    </source>
</reference>
<dbReference type="Proteomes" id="UP000385207">
    <property type="component" value="Unassembled WGS sequence"/>
</dbReference>
<protein>
    <submittedName>
        <fullName evidence="2">Uncharacterized protein</fullName>
    </submittedName>
</protein>
<feature type="region of interest" description="Disordered" evidence="1">
    <location>
        <begin position="28"/>
        <end position="77"/>
    </location>
</feature>
<dbReference type="EMBL" id="CABVII010000004">
    <property type="protein sequence ID" value="VVO68312.1"/>
    <property type="molecule type" value="Genomic_DNA"/>
</dbReference>